<feature type="domain" description="Protein kinase" evidence="3">
    <location>
        <begin position="481"/>
        <end position="563"/>
    </location>
</feature>
<feature type="compositionally biased region" description="Polar residues" evidence="2">
    <location>
        <begin position="95"/>
        <end position="104"/>
    </location>
</feature>
<feature type="compositionally biased region" description="Low complexity" evidence="2">
    <location>
        <begin position="194"/>
        <end position="215"/>
    </location>
</feature>
<keyword evidence="5" id="KW-1185">Reference proteome</keyword>
<accession>A0A4P9W2P3</accession>
<dbReference type="InterPro" id="IPR000719">
    <property type="entry name" value="Prot_kinase_dom"/>
</dbReference>
<dbReference type="OrthoDB" id="4062651at2759"/>
<evidence type="ECO:0000256" key="2">
    <source>
        <dbReference type="SAM" id="MobiDB-lite"/>
    </source>
</evidence>
<feature type="compositionally biased region" description="Low complexity" evidence="2">
    <location>
        <begin position="22"/>
        <end position="35"/>
    </location>
</feature>
<dbReference type="InterPro" id="IPR011009">
    <property type="entry name" value="Kinase-like_dom_sf"/>
</dbReference>
<organism evidence="4 5">
    <name type="scientific">Blyttiomyces helicus</name>
    <dbReference type="NCBI Taxonomy" id="388810"/>
    <lineage>
        <taxon>Eukaryota</taxon>
        <taxon>Fungi</taxon>
        <taxon>Fungi incertae sedis</taxon>
        <taxon>Chytridiomycota</taxon>
        <taxon>Chytridiomycota incertae sedis</taxon>
        <taxon>Chytridiomycetes</taxon>
        <taxon>Chytridiomycetes incertae sedis</taxon>
        <taxon>Blyttiomyces</taxon>
    </lineage>
</organism>
<evidence type="ECO:0000313" key="5">
    <source>
        <dbReference type="Proteomes" id="UP000269721"/>
    </source>
</evidence>
<feature type="non-terminal residue" evidence="4">
    <location>
        <position position="563"/>
    </location>
</feature>
<dbReference type="GO" id="GO:0005524">
    <property type="term" value="F:ATP binding"/>
    <property type="evidence" value="ECO:0007669"/>
    <property type="project" value="UniProtKB-UniRule"/>
</dbReference>
<reference evidence="5" key="1">
    <citation type="journal article" date="2018" name="Nat. Microbiol.">
        <title>Leveraging single-cell genomics to expand the fungal tree of life.</title>
        <authorList>
            <person name="Ahrendt S.R."/>
            <person name="Quandt C.A."/>
            <person name="Ciobanu D."/>
            <person name="Clum A."/>
            <person name="Salamov A."/>
            <person name="Andreopoulos B."/>
            <person name="Cheng J.F."/>
            <person name="Woyke T."/>
            <person name="Pelin A."/>
            <person name="Henrissat B."/>
            <person name="Reynolds N.K."/>
            <person name="Benny G.L."/>
            <person name="Smith M.E."/>
            <person name="James T.Y."/>
            <person name="Grigoriev I.V."/>
        </authorList>
    </citation>
    <scope>NUCLEOTIDE SEQUENCE [LARGE SCALE GENOMIC DNA]</scope>
</reference>
<feature type="compositionally biased region" description="Low complexity" evidence="2">
    <location>
        <begin position="283"/>
        <end position="297"/>
    </location>
</feature>
<evidence type="ECO:0000256" key="1">
    <source>
        <dbReference type="PROSITE-ProRule" id="PRU10141"/>
    </source>
</evidence>
<name>A0A4P9W2P3_9FUNG</name>
<feature type="binding site" evidence="1">
    <location>
        <position position="518"/>
    </location>
    <ligand>
        <name>ATP</name>
        <dbReference type="ChEBI" id="CHEBI:30616"/>
    </ligand>
</feature>
<feature type="region of interest" description="Disordered" evidence="2">
    <location>
        <begin position="92"/>
        <end position="128"/>
    </location>
</feature>
<dbReference type="Pfam" id="PF07714">
    <property type="entry name" value="PK_Tyr_Ser-Thr"/>
    <property type="match status" value="1"/>
</dbReference>
<feature type="region of interest" description="Disordered" evidence="2">
    <location>
        <begin position="22"/>
        <end position="60"/>
    </location>
</feature>
<protein>
    <recommendedName>
        <fullName evidence="3">Protein kinase domain-containing protein</fullName>
    </recommendedName>
</protein>
<feature type="compositionally biased region" description="Pro residues" evidence="2">
    <location>
        <begin position="43"/>
        <end position="57"/>
    </location>
</feature>
<keyword evidence="1" id="KW-0547">Nucleotide-binding</keyword>
<dbReference type="InterPro" id="IPR017441">
    <property type="entry name" value="Protein_kinase_ATP_BS"/>
</dbReference>
<gene>
    <name evidence="4" type="ORF">BDK51DRAFT_31657</name>
</gene>
<dbReference type="InterPro" id="IPR001245">
    <property type="entry name" value="Ser-Thr/Tyr_kinase_cat_dom"/>
</dbReference>
<sequence>MGPAEQPAASLAAAAASFNTRAPPVDLPLSSLAHNNHLHHTTPHPPSLPGTPPPPPLVKVVDPAYVHGRWASPPPAASFGTADSAVDFFTAPAQKPSSLPDPQTSSLSASLPAASKSPPLVASAPFPSYSKTTTAPFSTRNLEFLNYNSLDFIRPDPQRRDPPATRYLRLKQKYLDGKMPGAKSVVPGDLNDVPASPAPSAGANAFPSQKNPSTSTLTAGLAAAVAALSSQPSPLLDTPGSPASKTPKEYVPYLRESVAGSSSSLASALRASMADTRPPPSTAAVPRVQPAPAPRKAAGLRAEPPLPRAESAAKNQSLPMSIPATSHHHHHHRSRPASPPSTGSSASESPIPNLPQTESLSTTSSTSDLTPSSSPSHPIPHPSPAAELLSPAALEPPTPAPTLHVRAKSNSGIINPTPDRFGIVDRNIGRRHSLSVSIRRRVSADSSPVTTSSYSTLTPSPAVSFLSQLAECNQTNSPGDYLLGREIGSGTFSRVFMATPLSGPNQDLGRVAIKIVKKDQTEQDTCDSVQRIIDHETTLWARLDHPNVIRMLDLMHADDAVFV</sequence>
<keyword evidence="1" id="KW-0067">ATP-binding</keyword>
<dbReference type="EMBL" id="KZ998119">
    <property type="protein sequence ID" value="RKO86529.1"/>
    <property type="molecule type" value="Genomic_DNA"/>
</dbReference>
<feature type="region of interest" description="Disordered" evidence="2">
    <location>
        <begin position="179"/>
        <end position="215"/>
    </location>
</feature>
<evidence type="ECO:0000259" key="3">
    <source>
        <dbReference type="PROSITE" id="PS50011"/>
    </source>
</evidence>
<feature type="region of interest" description="Disordered" evidence="2">
    <location>
        <begin position="269"/>
        <end position="420"/>
    </location>
</feature>
<dbReference type="GO" id="GO:0004672">
    <property type="term" value="F:protein kinase activity"/>
    <property type="evidence" value="ECO:0007669"/>
    <property type="project" value="InterPro"/>
</dbReference>
<dbReference type="Proteomes" id="UP000269721">
    <property type="component" value="Unassembled WGS sequence"/>
</dbReference>
<dbReference type="PROSITE" id="PS00107">
    <property type="entry name" value="PROTEIN_KINASE_ATP"/>
    <property type="match status" value="1"/>
</dbReference>
<evidence type="ECO:0000313" key="4">
    <source>
        <dbReference type="EMBL" id="RKO86529.1"/>
    </source>
</evidence>
<proteinExistence type="predicted"/>
<feature type="compositionally biased region" description="Basic residues" evidence="2">
    <location>
        <begin position="326"/>
        <end position="335"/>
    </location>
</feature>
<feature type="compositionally biased region" description="Low complexity" evidence="2">
    <location>
        <begin position="105"/>
        <end position="125"/>
    </location>
</feature>
<dbReference type="PROSITE" id="PS50011">
    <property type="entry name" value="PROTEIN_KINASE_DOM"/>
    <property type="match status" value="1"/>
</dbReference>
<feature type="compositionally biased region" description="Low complexity" evidence="2">
    <location>
        <begin position="340"/>
        <end position="376"/>
    </location>
</feature>
<feature type="compositionally biased region" description="Low complexity" evidence="2">
    <location>
        <begin position="384"/>
        <end position="393"/>
    </location>
</feature>
<dbReference type="SUPFAM" id="SSF56112">
    <property type="entry name" value="Protein kinase-like (PK-like)"/>
    <property type="match status" value="1"/>
</dbReference>
<dbReference type="AlphaFoldDB" id="A0A4P9W2P3"/>
<dbReference type="Gene3D" id="3.30.200.20">
    <property type="entry name" value="Phosphorylase Kinase, domain 1"/>
    <property type="match status" value="1"/>
</dbReference>